<comment type="caution">
    <text evidence="2">The sequence shown here is derived from an EMBL/GenBank/DDBJ whole genome shotgun (WGS) entry which is preliminary data.</text>
</comment>
<accession>A0A7G2IY71</accession>
<feature type="transmembrane region" description="Helical" evidence="1">
    <location>
        <begin position="27"/>
        <end position="58"/>
    </location>
</feature>
<organism evidence="2 3">
    <name type="scientific">Citrobacter freundii</name>
    <dbReference type="NCBI Taxonomy" id="546"/>
    <lineage>
        <taxon>Bacteria</taxon>
        <taxon>Pseudomonadati</taxon>
        <taxon>Pseudomonadota</taxon>
        <taxon>Gammaproteobacteria</taxon>
        <taxon>Enterobacterales</taxon>
        <taxon>Enterobacteriaceae</taxon>
        <taxon>Citrobacter</taxon>
        <taxon>Citrobacter freundii complex</taxon>
    </lineage>
</organism>
<sequence>MMILSIIATVVLLSVLFYHRVSLFLSSLILLAWTAALGVAGLWSVWLLVPLAIILVPFNFTPMRKSMISAPVFRGFRKVMPPMSRTEKEAIDAGTTWWEGDLFQGKPDWKKTA</sequence>
<dbReference type="GO" id="GO:0016937">
    <property type="term" value="F:short-chain fatty acyl-CoA dehydrogenase activity"/>
    <property type="evidence" value="ECO:0007669"/>
    <property type="project" value="UniProtKB-EC"/>
</dbReference>
<dbReference type="EMBL" id="CBWP010000075">
    <property type="protein sequence ID" value="CDL40789.1"/>
    <property type="molecule type" value="Genomic_DNA"/>
</dbReference>
<evidence type="ECO:0000313" key="2">
    <source>
        <dbReference type="EMBL" id="CDL40789.1"/>
    </source>
</evidence>
<evidence type="ECO:0000256" key="1">
    <source>
        <dbReference type="SAM" id="Phobius"/>
    </source>
</evidence>
<name>A0A7G2IY71_CITFR</name>
<evidence type="ECO:0000313" key="3">
    <source>
        <dbReference type="Proteomes" id="UP000019194"/>
    </source>
</evidence>
<reference evidence="2 3" key="1">
    <citation type="submission" date="2013-10" db="EMBL/GenBank/DDBJ databases">
        <title>Antibiotic resistance diversity of beta-lactamase producers in the General Hospital Vienna.</title>
        <authorList>
            <person name="Barisic I."/>
            <person name="Mitteregger D."/>
            <person name="Hirschl A.M."/>
            <person name="Noehammer C."/>
            <person name="Wiesinger-Mayr H."/>
        </authorList>
    </citation>
    <scope>NUCLEOTIDE SEQUENCE [LARGE SCALE GENOMIC DNA]</scope>
    <source>
        <strain evidence="2 3">ISC11</strain>
    </source>
</reference>
<keyword evidence="1" id="KW-0812">Transmembrane</keyword>
<keyword evidence="1" id="KW-1133">Transmembrane helix</keyword>
<protein>
    <submittedName>
        <fullName evidence="2">Butyryl-CoA dehydrogenase</fullName>
        <ecNumber evidence="2">1.3.8.1</ecNumber>
    </submittedName>
</protein>
<keyword evidence="2" id="KW-0560">Oxidoreductase</keyword>
<dbReference type="Proteomes" id="UP000019194">
    <property type="component" value="Unassembled WGS sequence"/>
</dbReference>
<dbReference type="EC" id="1.3.8.1" evidence="2"/>
<proteinExistence type="predicted"/>
<keyword evidence="1" id="KW-0472">Membrane</keyword>
<dbReference type="AlphaFoldDB" id="A0A7G2IY71"/>